<feature type="domain" description="PAS" evidence="2">
    <location>
        <begin position="288"/>
        <end position="321"/>
    </location>
</feature>
<sequence length="485" mass="55506">MKNPTYYKPVFQTLLSVFLVSVFILFALMEFRHTNKVLTQFETGIKQIAINKTNLYIDNLKSITVNAANKFENESSLHNFNLNNLLLMDSRITNLYIFENNGKVLKSTNNSLSNEQIRQLVIKSSGLHLFDVILSGIYKDEAKYDVISLAIPLGKKVEFKNLVMVIEFRIDQYRNELLEEFLSPNYKIAVFDSLGNTVIWPFDDIDLKSFDRSAETFYADKSRYNVSSNKSDENWQVIVFFKSTNFEFFRAITILFLVFALYICLYELLVEFWGVNTAKTYFENIDFAIFNQINEGVIIANNAGRIIFANEAAHHIFADRKNTLRNVMLKEILGNAGDTSGQQDKSFTFSVLFQDKLLKAIHSPIIKNNKILGSLSVIRTNEENESIDSNVLNTLVESLPQGIVFINKHHDVILANLMAKCYINNLLPGTSIEVVDRELAKIIYNNIDSGLSKRIQLSNNRIYEISPIYDDDGIYLGTLVIILTE</sequence>
<evidence type="ECO:0000313" key="3">
    <source>
        <dbReference type="EMBL" id="ABO50389.1"/>
    </source>
</evidence>
<dbReference type="Pfam" id="PF13188">
    <property type="entry name" value="PAS_8"/>
    <property type="match status" value="1"/>
</dbReference>
<dbReference type="EMBL" id="CP000612">
    <property type="protein sequence ID" value="ABO50389.1"/>
    <property type="molecule type" value="Genomic_DNA"/>
</dbReference>
<dbReference type="OrthoDB" id="1803206at2"/>
<keyword evidence="1" id="KW-1133">Transmembrane helix</keyword>
<proteinExistence type="predicted"/>
<dbReference type="Proteomes" id="UP000001556">
    <property type="component" value="Chromosome"/>
</dbReference>
<evidence type="ECO:0000259" key="2">
    <source>
        <dbReference type="Pfam" id="PF13188"/>
    </source>
</evidence>
<feature type="transmembrane region" description="Helical" evidence="1">
    <location>
        <begin position="6"/>
        <end position="28"/>
    </location>
</feature>
<reference evidence="3 4" key="1">
    <citation type="submission" date="2007-03" db="EMBL/GenBank/DDBJ databases">
        <title>Complete sequence of Desulfotomaculum reducens MI-1.</title>
        <authorList>
            <consortium name="US DOE Joint Genome Institute"/>
            <person name="Copeland A."/>
            <person name="Lucas S."/>
            <person name="Lapidus A."/>
            <person name="Barry K."/>
            <person name="Detter J.C."/>
            <person name="Glavina del Rio T."/>
            <person name="Hammon N."/>
            <person name="Israni S."/>
            <person name="Dalin E."/>
            <person name="Tice H."/>
            <person name="Pitluck S."/>
            <person name="Sims D."/>
            <person name="Brettin T."/>
            <person name="Bruce D."/>
            <person name="Han C."/>
            <person name="Tapia R."/>
            <person name="Schmutz J."/>
            <person name="Larimer F."/>
            <person name="Land M."/>
            <person name="Hauser L."/>
            <person name="Kyrpides N."/>
            <person name="Kim E."/>
            <person name="Tebo B.M."/>
            <person name="Richardson P."/>
        </authorList>
    </citation>
    <scope>NUCLEOTIDE SEQUENCE [LARGE SCALE GENOMIC DNA]</scope>
    <source>
        <strain evidence="3 4">MI-1</strain>
    </source>
</reference>
<accession>A4J5N6</accession>
<gene>
    <name evidence="3" type="ordered locus">Dred_1865</name>
</gene>
<dbReference type="RefSeq" id="WP_011878201.1">
    <property type="nucleotide sequence ID" value="NC_009253.1"/>
</dbReference>
<name>A4J5N6_DESRM</name>
<dbReference type="Gene3D" id="3.30.450.20">
    <property type="entry name" value="PAS domain"/>
    <property type="match status" value="1"/>
</dbReference>
<dbReference type="AlphaFoldDB" id="A4J5N6"/>
<keyword evidence="1" id="KW-0812">Transmembrane</keyword>
<keyword evidence="1" id="KW-0472">Membrane</keyword>
<keyword evidence="4" id="KW-1185">Reference proteome</keyword>
<dbReference type="STRING" id="349161.Dred_1865"/>
<dbReference type="eggNOG" id="ENOG5033RES">
    <property type="taxonomic scope" value="Bacteria"/>
</dbReference>
<dbReference type="InterPro" id="IPR000014">
    <property type="entry name" value="PAS"/>
</dbReference>
<evidence type="ECO:0000313" key="4">
    <source>
        <dbReference type="Proteomes" id="UP000001556"/>
    </source>
</evidence>
<protein>
    <recommendedName>
        <fullName evidence="2">PAS domain-containing protein</fullName>
    </recommendedName>
</protein>
<feature type="transmembrane region" description="Helical" evidence="1">
    <location>
        <begin position="248"/>
        <end position="269"/>
    </location>
</feature>
<dbReference type="KEGG" id="drm:Dred_1865"/>
<dbReference type="HOGENOM" id="CLU_562287_0_0_9"/>
<evidence type="ECO:0000256" key="1">
    <source>
        <dbReference type="SAM" id="Phobius"/>
    </source>
</evidence>
<organism evidence="3 4">
    <name type="scientific">Desulforamulus reducens (strain ATCC BAA-1160 / DSM 100696 / MI-1)</name>
    <name type="common">Desulfotomaculum reducens</name>
    <dbReference type="NCBI Taxonomy" id="349161"/>
    <lineage>
        <taxon>Bacteria</taxon>
        <taxon>Bacillati</taxon>
        <taxon>Bacillota</taxon>
        <taxon>Clostridia</taxon>
        <taxon>Eubacteriales</taxon>
        <taxon>Peptococcaceae</taxon>
        <taxon>Desulforamulus</taxon>
    </lineage>
</organism>